<sequence>MLGFFCVTLIKKEIIENLFQNSDSVHLLVNAHSQEDYFTLDLSVSNSDLNKFNLNNVSAFETYLEEQRKKTAGKIAFGGYLEKRNLYQRSSNFKNKTTQERNIHIGIDLWAAAGTAVICPLDGCVHSFKNNTSTGDYGPTIILKHQIKNQEFYTLFGHLSLESITNLKVGTLFKKGQQLATLGKPEVNGDYAPHLHFQIIKNIGDFSGDYPGVCSENDLDFYKKNCPNPNLLLKIKK</sequence>
<protein>
    <submittedName>
        <fullName evidence="2">Peptidase M23</fullName>
    </submittedName>
</protein>
<gene>
    <name evidence="2" type="ORF">B6A10_12115</name>
</gene>
<dbReference type="Proteomes" id="UP000661715">
    <property type="component" value="Unassembled WGS sequence"/>
</dbReference>
<keyword evidence="3" id="KW-1185">Reference proteome</keyword>
<evidence type="ECO:0000313" key="2">
    <source>
        <dbReference type="EMBL" id="MBD0725926.1"/>
    </source>
</evidence>
<reference evidence="2 3" key="1">
    <citation type="journal article" date="2020" name="Microbiol. Res.">
        <title>Flavobacterium pokkalii sp. nov., a novel plant growth promoting native rhizobacteria isolated from pokkali rice grown in coastal saline affected agricultural regions of southern India, Kerala.</title>
        <authorList>
            <person name="Menon R.R."/>
            <person name="Kumari S."/>
            <person name="Viver T."/>
            <person name="Rameshkumar N."/>
        </authorList>
    </citation>
    <scope>NUCLEOTIDE SEQUENCE [LARGE SCALE GENOMIC DNA]</scope>
    <source>
        <strain evidence="2 3">L1I52</strain>
    </source>
</reference>
<dbReference type="SUPFAM" id="SSF51261">
    <property type="entry name" value="Duplicated hybrid motif"/>
    <property type="match status" value="1"/>
</dbReference>
<dbReference type="Pfam" id="PF01551">
    <property type="entry name" value="Peptidase_M23"/>
    <property type="match status" value="1"/>
</dbReference>
<proteinExistence type="predicted"/>
<comment type="caution">
    <text evidence="2">The sequence shown here is derived from an EMBL/GenBank/DDBJ whole genome shotgun (WGS) entry which is preliminary data.</text>
</comment>
<dbReference type="EMBL" id="NASZ01000019">
    <property type="protein sequence ID" value="MBD0725926.1"/>
    <property type="molecule type" value="Genomic_DNA"/>
</dbReference>
<dbReference type="InterPro" id="IPR050570">
    <property type="entry name" value="Cell_wall_metabolism_enzyme"/>
</dbReference>
<dbReference type="Gene3D" id="2.70.70.10">
    <property type="entry name" value="Glucose Permease (Domain IIA)"/>
    <property type="match status" value="1"/>
</dbReference>
<dbReference type="InterPro" id="IPR011055">
    <property type="entry name" value="Dup_hybrid_motif"/>
</dbReference>
<organism evidence="2 3">
    <name type="scientific">Flavobacterium pokkalii</name>
    <dbReference type="NCBI Taxonomy" id="1940408"/>
    <lineage>
        <taxon>Bacteria</taxon>
        <taxon>Pseudomonadati</taxon>
        <taxon>Bacteroidota</taxon>
        <taxon>Flavobacteriia</taxon>
        <taxon>Flavobacteriales</taxon>
        <taxon>Flavobacteriaceae</taxon>
        <taxon>Flavobacterium</taxon>
    </lineage>
</organism>
<accession>A0ABR7USM6</accession>
<name>A0ABR7USM6_9FLAO</name>
<dbReference type="PANTHER" id="PTHR21666:SF270">
    <property type="entry name" value="MUREIN HYDROLASE ACTIVATOR ENVC"/>
    <property type="match status" value="1"/>
</dbReference>
<dbReference type="RefSeq" id="WP_188221078.1">
    <property type="nucleotide sequence ID" value="NZ_NASZ01000019.1"/>
</dbReference>
<evidence type="ECO:0000313" key="3">
    <source>
        <dbReference type="Proteomes" id="UP000661715"/>
    </source>
</evidence>
<dbReference type="InterPro" id="IPR016047">
    <property type="entry name" value="M23ase_b-sheet_dom"/>
</dbReference>
<feature type="domain" description="M23ase beta-sheet core" evidence="1">
    <location>
        <begin position="103"/>
        <end position="202"/>
    </location>
</feature>
<dbReference type="PANTHER" id="PTHR21666">
    <property type="entry name" value="PEPTIDASE-RELATED"/>
    <property type="match status" value="1"/>
</dbReference>
<dbReference type="CDD" id="cd12797">
    <property type="entry name" value="M23_peptidase"/>
    <property type="match status" value="1"/>
</dbReference>
<evidence type="ECO:0000259" key="1">
    <source>
        <dbReference type="Pfam" id="PF01551"/>
    </source>
</evidence>